<reference evidence="1 2" key="1">
    <citation type="submission" date="2018-07" db="EMBL/GenBank/DDBJ databases">
        <authorList>
            <person name="Zhang Y."/>
            <person name="Wang L."/>
            <person name="Ma S."/>
        </authorList>
    </citation>
    <scope>NUCLEOTIDE SEQUENCE [LARGE SCALE GENOMIC DNA]</scope>
    <source>
        <strain evidence="1 2">4-2</strain>
    </source>
</reference>
<evidence type="ECO:0000313" key="1">
    <source>
        <dbReference type="EMBL" id="RMC29675.1"/>
    </source>
</evidence>
<keyword evidence="2" id="KW-1185">Reference proteome</keyword>
<protein>
    <submittedName>
        <fullName evidence="1">Uncharacterized protein</fullName>
    </submittedName>
</protein>
<dbReference type="EMBL" id="QOKZ01000026">
    <property type="protein sequence ID" value="RMC29675.1"/>
    <property type="molecule type" value="Genomic_DNA"/>
</dbReference>
<accession>A0A3M0LWW5</accession>
<comment type="caution">
    <text evidence="1">The sequence shown here is derived from an EMBL/GenBank/DDBJ whole genome shotgun (WGS) entry which is preliminary data.</text>
</comment>
<proteinExistence type="predicted"/>
<gene>
    <name evidence="1" type="ORF">C9E81_22455</name>
</gene>
<dbReference type="Proteomes" id="UP000273516">
    <property type="component" value="Unassembled WGS sequence"/>
</dbReference>
<evidence type="ECO:0000313" key="2">
    <source>
        <dbReference type="Proteomes" id="UP000273516"/>
    </source>
</evidence>
<organism evidence="1 2">
    <name type="scientific">Paracoccus alkanivorans</name>
    <dbReference type="NCBI Taxonomy" id="2116655"/>
    <lineage>
        <taxon>Bacteria</taxon>
        <taxon>Pseudomonadati</taxon>
        <taxon>Pseudomonadota</taxon>
        <taxon>Alphaproteobacteria</taxon>
        <taxon>Rhodobacterales</taxon>
        <taxon>Paracoccaceae</taxon>
        <taxon>Paracoccus</taxon>
    </lineage>
</organism>
<dbReference type="AlphaFoldDB" id="A0A3M0LWW5"/>
<sequence>MVLSNEIVQGGGSEAVVWPGSARAALSGISPKTILAITLSDNVEDLSALLKKALELEAHLLIVSSDQVALTQEIMASGVNMDEALSSASQILSLILEAAKQANGRAIMISHEDIYESKSDIVRHIFHLWPELIARPI</sequence>
<name>A0A3M0LWW5_9RHOB</name>